<dbReference type="EMBL" id="JABJXA010000082">
    <property type="protein sequence ID" value="MBB1260155.1"/>
    <property type="molecule type" value="Genomic_DNA"/>
</dbReference>
<dbReference type="Proteomes" id="UP000517765">
    <property type="component" value="Unassembled WGS sequence"/>
</dbReference>
<reference evidence="4 5" key="1">
    <citation type="submission" date="2019-10" db="EMBL/GenBank/DDBJ databases">
        <title>Streptomyces sp. nov., a novel actinobacterium isolated from alkaline environment.</title>
        <authorList>
            <person name="Golinska P."/>
        </authorList>
    </citation>
    <scope>NUCLEOTIDE SEQUENCE [LARGE SCALE GENOMIC DNA]</scope>
    <source>
        <strain evidence="4 5">OF1</strain>
    </source>
</reference>
<reference evidence="3" key="3">
    <citation type="journal article" name="Syst. Appl. Microbiol.">
        <title>Streptomyces alkaliterrae sp. nov., isolated from an alkaline soil, and emended descriptions of Streptomyces alkaliphilus, Streptomyces calidiresistens and Streptomyces durbertensis.</title>
        <authorList>
            <person name="Swiecimska M."/>
            <person name="Golinska P."/>
            <person name="Nouioui I."/>
            <person name="Wypij M."/>
            <person name="Rai M."/>
            <person name="Sangal V."/>
            <person name="Goodfellow M."/>
        </authorList>
    </citation>
    <scope>NUCLEOTIDE SEQUENCE</scope>
    <source>
        <strain evidence="3">OF8</strain>
    </source>
</reference>
<dbReference type="Pfam" id="PF08327">
    <property type="entry name" value="AHSA1"/>
    <property type="match status" value="1"/>
</dbReference>
<dbReference type="Gene3D" id="3.30.530.20">
    <property type="match status" value="1"/>
</dbReference>
<sequence>MTRESEALSLRVRRVLHAPRAVVFRALIDPDELARWWGPEGFTIPGVERDLRPGGSFRITMRPPDGEAFHLVGEYRLVEPPERLSYTFRWEEPDPEDRETVVDLALRDLPGVGCELHLEQGSFATPSRLALHEEGWSQSLDKLDRLLTAEGRA</sequence>
<feature type="domain" description="Activator of Hsp90 ATPase homologue 1/2-like C-terminal" evidence="2">
    <location>
        <begin position="18"/>
        <end position="147"/>
    </location>
</feature>
<dbReference type="InterPro" id="IPR013538">
    <property type="entry name" value="ASHA1/2-like_C"/>
</dbReference>
<dbReference type="Proteomes" id="UP000320857">
    <property type="component" value="Unassembled WGS sequence"/>
</dbReference>
<evidence type="ECO:0000256" key="1">
    <source>
        <dbReference type="ARBA" id="ARBA00006817"/>
    </source>
</evidence>
<organism evidence="4 5">
    <name type="scientific">Streptomyces alkaliterrae</name>
    <dbReference type="NCBI Taxonomy" id="2213162"/>
    <lineage>
        <taxon>Bacteria</taxon>
        <taxon>Bacillati</taxon>
        <taxon>Actinomycetota</taxon>
        <taxon>Actinomycetes</taxon>
        <taxon>Kitasatosporales</taxon>
        <taxon>Streptomycetaceae</taxon>
        <taxon>Streptomyces</taxon>
    </lineage>
</organism>
<dbReference type="SUPFAM" id="SSF55961">
    <property type="entry name" value="Bet v1-like"/>
    <property type="match status" value="1"/>
</dbReference>
<dbReference type="OrthoDB" id="3365660at2"/>
<dbReference type="CDD" id="cd07814">
    <property type="entry name" value="SRPBCC_CalC_Aha1-like"/>
    <property type="match status" value="1"/>
</dbReference>
<dbReference type="InterPro" id="IPR023393">
    <property type="entry name" value="START-like_dom_sf"/>
</dbReference>
<dbReference type="AlphaFoldDB" id="A0A5P0YRS3"/>
<accession>A0A5P0YRS3</accession>
<evidence type="ECO:0000313" key="3">
    <source>
        <dbReference type="EMBL" id="MBB1260155.1"/>
    </source>
</evidence>
<evidence type="ECO:0000259" key="2">
    <source>
        <dbReference type="Pfam" id="PF08327"/>
    </source>
</evidence>
<reference evidence="6" key="2">
    <citation type="submission" date="2020-05" db="EMBL/GenBank/DDBJ databases">
        <title>Classification of alakaliphilic streptomycetes isolated from an alkaline soil next to Lonar Crater, India and a proposal for the recognition of Streptomyces alkaliterrae sp. nov.</title>
        <authorList>
            <person name="Golinska P."/>
        </authorList>
    </citation>
    <scope>NUCLEOTIDE SEQUENCE [LARGE SCALE GENOMIC DNA]</scope>
    <source>
        <strain evidence="6">OF8</strain>
    </source>
</reference>
<evidence type="ECO:0000313" key="4">
    <source>
        <dbReference type="EMBL" id="MQS03016.1"/>
    </source>
</evidence>
<name>A0A5P0YRS3_9ACTN</name>
<dbReference type="RefSeq" id="WP_143648598.1">
    <property type="nucleotide sequence ID" value="NZ_JABJXA010000082.1"/>
</dbReference>
<evidence type="ECO:0000313" key="5">
    <source>
        <dbReference type="Proteomes" id="UP000320857"/>
    </source>
</evidence>
<comment type="similarity">
    <text evidence="1">Belongs to the AHA1 family.</text>
</comment>
<proteinExistence type="inferred from homology"/>
<dbReference type="EMBL" id="VJYK02000132">
    <property type="protein sequence ID" value="MQS03016.1"/>
    <property type="molecule type" value="Genomic_DNA"/>
</dbReference>
<gene>
    <name evidence="4" type="ORF">FNX44_014275</name>
    <name evidence="3" type="ORF">H3147_15120</name>
</gene>
<comment type="caution">
    <text evidence="4">The sequence shown here is derived from an EMBL/GenBank/DDBJ whole genome shotgun (WGS) entry which is preliminary data.</text>
</comment>
<evidence type="ECO:0000313" key="6">
    <source>
        <dbReference type="Proteomes" id="UP000517765"/>
    </source>
</evidence>
<protein>
    <submittedName>
        <fullName evidence="4">SRPBCC domain-containing protein</fullName>
    </submittedName>
</protein>
<keyword evidence="5" id="KW-1185">Reference proteome</keyword>